<dbReference type="RefSeq" id="WP_062382773.1">
    <property type="nucleotide sequence ID" value="NZ_CP014544.1"/>
</dbReference>
<evidence type="ECO:0000313" key="1">
    <source>
        <dbReference type="EMBL" id="AMO67092.1"/>
    </source>
</evidence>
<evidence type="ECO:0000313" key="2">
    <source>
        <dbReference type="Proteomes" id="UP000074119"/>
    </source>
</evidence>
<reference evidence="1 2" key="1">
    <citation type="submission" date="2015-12" db="EMBL/GenBank/DDBJ databases">
        <authorList>
            <person name="Shamseldin A."/>
            <person name="Moawad H."/>
            <person name="Abd El-Rahim W.M."/>
            <person name="Sadowsky M.J."/>
        </authorList>
    </citation>
    <scope>NUCLEOTIDE SEQUENCE [LARGE SCALE GENOMIC DNA]</scope>
    <source>
        <strain evidence="1 2">SM2</strain>
    </source>
</reference>
<proteinExistence type="predicted"/>
<protein>
    <submittedName>
        <fullName evidence="1">Uncharacterized protein</fullName>
    </submittedName>
</protein>
<dbReference type="EMBL" id="CP014544">
    <property type="protein sequence ID" value="AMO67092.1"/>
    <property type="molecule type" value="Genomic_DNA"/>
</dbReference>
<dbReference type="Proteomes" id="UP000074119">
    <property type="component" value="Chromosome"/>
</dbReference>
<dbReference type="AlphaFoldDB" id="A0A127M1H1"/>
<organism evidence="1 2">
    <name type="scientific">Zhongshania aliphaticivorans</name>
    <dbReference type="NCBI Taxonomy" id="1470434"/>
    <lineage>
        <taxon>Bacteria</taxon>
        <taxon>Pseudomonadati</taxon>
        <taxon>Pseudomonadota</taxon>
        <taxon>Gammaproteobacteria</taxon>
        <taxon>Cellvibrionales</taxon>
        <taxon>Spongiibacteraceae</taxon>
        <taxon>Zhongshania</taxon>
    </lineage>
</organism>
<name>A0A127M1H1_9GAMM</name>
<accession>A0A127M1H1</accession>
<gene>
    <name evidence="1" type="ORF">AZF00_01675</name>
</gene>
<dbReference type="KEGG" id="zal:AZF00_01675"/>
<sequence length="93" mass="10382">MSTDYESWSLLKPLLEAVVQDLEESLALNEFAALQTSRSRLILKKCRKLLCDYHITQVSLPALSEVNKTPGAKAKLALAEFIADVDTYIATIR</sequence>
<dbReference type="STRING" id="1470434.AZF00_01675"/>